<feature type="region of interest" description="Disordered" evidence="1">
    <location>
        <begin position="42"/>
        <end position="67"/>
    </location>
</feature>
<organism evidence="2 3">
    <name type="scientific">Aldrovandia affinis</name>
    <dbReference type="NCBI Taxonomy" id="143900"/>
    <lineage>
        <taxon>Eukaryota</taxon>
        <taxon>Metazoa</taxon>
        <taxon>Chordata</taxon>
        <taxon>Craniata</taxon>
        <taxon>Vertebrata</taxon>
        <taxon>Euteleostomi</taxon>
        <taxon>Actinopterygii</taxon>
        <taxon>Neopterygii</taxon>
        <taxon>Teleostei</taxon>
        <taxon>Notacanthiformes</taxon>
        <taxon>Halosauridae</taxon>
        <taxon>Aldrovandia</taxon>
    </lineage>
</organism>
<sequence>MKAPLHDLLAGEGGTPPASLLGSRLLPVTPGGDFPVAESHFRRSGARAYSEATRARGQRRERTARPATAWANCSSVAPPVGEGEDMGGQGDLLRLCQGKISARFHVYERDPRKNRPSPDYFWGKRNCMS</sequence>
<evidence type="ECO:0000313" key="2">
    <source>
        <dbReference type="EMBL" id="KAJ8404339.1"/>
    </source>
</evidence>
<protein>
    <submittedName>
        <fullName evidence="2">Uncharacterized protein</fullName>
    </submittedName>
</protein>
<evidence type="ECO:0000313" key="3">
    <source>
        <dbReference type="Proteomes" id="UP001221898"/>
    </source>
</evidence>
<dbReference type="EMBL" id="JAINUG010000054">
    <property type="protein sequence ID" value="KAJ8404339.1"/>
    <property type="molecule type" value="Genomic_DNA"/>
</dbReference>
<accession>A0AAD7WQ71</accession>
<reference evidence="2" key="1">
    <citation type="journal article" date="2023" name="Science">
        <title>Genome structures resolve the early diversification of teleost fishes.</title>
        <authorList>
            <person name="Parey E."/>
            <person name="Louis A."/>
            <person name="Montfort J."/>
            <person name="Bouchez O."/>
            <person name="Roques C."/>
            <person name="Iampietro C."/>
            <person name="Lluch J."/>
            <person name="Castinel A."/>
            <person name="Donnadieu C."/>
            <person name="Desvignes T."/>
            <person name="Floi Bucao C."/>
            <person name="Jouanno E."/>
            <person name="Wen M."/>
            <person name="Mejri S."/>
            <person name="Dirks R."/>
            <person name="Jansen H."/>
            <person name="Henkel C."/>
            <person name="Chen W.J."/>
            <person name="Zahm M."/>
            <person name="Cabau C."/>
            <person name="Klopp C."/>
            <person name="Thompson A.W."/>
            <person name="Robinson-Rechavi M."/>
            <person name="Braasch I."/>
            <person name="Lecointre G."/>
            <person name="Bobe J."/>
            <person name="Postlethwait J.H."/>
            <person name="Berthelot C."/>
            <person name="Roest Crollius H."/>
            <person name="Guiguen Y."/>
        </authorList>
    </citation>
    <scope>NUCLEOTIDE SEQUENCE</scope>
    <source>
        <strain evidence="2">NC1722</strain>
    </source>
</reference>
<dbReference type="AlphaFoldDB" id="A0AAD7WQ71"/>
<proteinExistence type="predicted"/>
<name>A0AAD7WQ71_9TELE</name>
<feature type="region of interest" description="Disordered" evidence="1">
    <location>
        <begin position="1"/>
        <end position="23"/>
    </location>
</feature>
<comment type="caution">
    <text evidence="2">The sequence shown here is derived from an EMBL/GenBank/DDBJ whole genome shotgun (WGS) entry which is preliminary data.</text>
</comment>
<evidence type="ECO:0000256" key="1">
    <source>
        <dbReference type="SAM" id="MobiDB-lite"/>
    </source>
</evidence>
<gene>
    <name evidence="2" type="ORF">AAFF_G00341120</name>
</gene>
<dbReference type="Proteomes" id="UP001221898">
    <property type="component" value="Unassembled WGS sequence"/>
</dbReference>
<feature type="region of interest" description="Disordered" evidence="1">
    <location>
        <begin position="107"/>
        <end position="129"/>
    </location>
</feature>
<keyword evidence="3" id="KW-1185">Reference proteome</keyword>